<reference evidence="4" key="4">
    <citation type="journal article" date="2018" name="Nat. Plants">
        <title>Whole-genome landscape of Medicago truncatula symbiotic genes.</title>
        <authorList>
            <person name="Pecrix Y."/>
            <person name="Gamas P."/>
            <person name="Carrere S."/>
        </authorList>
    </citation>
    <scope>NUCLEOTIDE SEQUENCE</scope>
    <source>
        <tissue evidence="4">Leaves</tissue>
    </source>
</reference>
<proteinExistence type="predicted"/>
<evidence type="ECO:0000313" key="3">
    <source>
        <dbReference type="EMBL" id="KEH33542.1"/>
    </source>
</evidence>
<dbReference type="Gene3D" id="1.20.1280.50">
    <property type="match status" value="1"/>
</dbReference>
<dbReference type="InterPro" id="IPR036047">
    <property type="entry name" value="F-box-like_dom_sf"/>
</dbReference>
<reference evidence="3 6" key="1">
    <citation type="journal article" date="2011" name="Nature">
        <title>The Medicago genome provides insight into the evolution of rhizobial symbioses.</title>
        <authorList>
            <person name="Young N.D."/>
            <person name="Debelle F."/>
            <person name="Oldroyd G.E."/>
            <person name="Geurts R."/>
            <person name="Cannon S.B."/>
            <person name="Udvardi M.K."/>
            <person name="Benedito V.A."/>
            <person name="Mayer K.F."/>
            <person name="Gouzy J."/>
            <person name="Schoof H."/>
            <person name="Van de Peer Y."/>
            <person name="Proost S."/>
            <person name="Cook D.R."/>
            <person name="Meyers B.C."/>
            <person name="Spannagl M."/>
            <person name="Cheung F."/>
            <person name="De Mita S."/>
            <person name="Krishnakumar V."/>
            <person name="Gundlach H."/>
            <person name="Zhou S."/>
            <person name="Mudge J."/>
            <person name="Bharti A.K."/>
            <person name="Murray J.D."/>
            <person name="Naoumkina M.A."/>
            <person name="Rosen B."/>
            <person name="Silverstein K.A."/>
            <person name="Tang H."/>
            <person name="Rombauts S."/>
            <person name="Zhao P.X."/>
            <person name="Zhou P."/>
            <person name="Barbe V."/>
            <person name="Bardou P."/>
            <person name="Bechner M."/>
            <person name="Bellec A."/>
            <person name="Berger A."/>
            <person name="Berges H."/>
            <person name="Bidwell S."/>
            <person name="Bisseling T."/>
            <person name="Choisne N."/>
            <person name="Couloux A."/>
            <person name="Denny R."/>
            <person name="Deshpande S."/>
            <person name="Dai X."/>
            <person name="Doyle J.J."/>
            <person name="Dudez A.M."/>
            <person name="Farmer A.D."/>
            <person name="Fouteau S."/>
            <person name="Franken C."/>
            <person name="Gibelin C."/>
            <person name="Gish J."/>
            <person name="Goldstein S."/>
            <person name="Gonzalez A.J."/>
            <person name="Green P.J."/>
            <person name="Hallab A."/>
            <person name="Hartog M."/>
            <person name="Hua A."/>
            <person name="Humphray S.J."/>
            <person name="Jeong D.H."/>
            <person name="Jing Y."/>
            <person name="Jocker A."/>
            <person name="Kenton S.M."/>
            <person name="Kim D.J."/>
            <person name="Klee K."/>
            <person name="Lai H."/>
            <person name="Lang C."/>
            <person name="Lin S."/>
            <person name="Macmil S.L."/>
            <person name="Magdelenat G."/>
            <person name="Matthews L."/>
            <person name="McCorrison J."/>
            <person name="Monaghan E.L."/>
            <person name="Mun J.H."/>
            <person name="Najar F.Z."/>
            <person name="Nicholson C."/>
            <person name="Noirot C."/>
            <person name="O'Bleness M."/>
            <person name="Paule C.R."/>
            <person name="Poulain J."/>
            <person name="Prion F."/>
            <person name="Qin B."/>
            <person name="Qu C."/>
            <person name="Retzel E.F."/>
            <person name="Riddle C."/>
            <person name="Sallet E."/>
            <person name="Samain S."/>
            <person name="Samson N."/>
            <person name="Sanders I."/>
            <person name="Saurat O."/>
            <person name="Scarpelli C."/>
            <person name="Schiex T."/>
            <person name="Segurens B."/>
            <person name="Severin A.J."/>
            <person name="Sherrier D.J."/>
            <person name="Shi R."/>
            <person name="Sims S."/>
            <person name="Singer S.R."/>
            <person name="Sinharoy S."/>
            <person name="Sterck L."/>
            <person name="Viollet A."/>
            <person name="Wang B.B."/>
            <person name="Wang K."/>
            <person name="Wang M."/>
            <person name="Wang X."/>
            <person name="Warfsmann J."/>
            <person name="Weissenbach J."/>
            <person name="White D.D."/>
            <person name="White J.D."/>
            <person name="Wiley G.B."/>
            <person name="Wincker P."/>
            <person name="Xing Y."/>
            <person name="Yang L."/>
            <person name="Yao Z."/>
            <person name="Ying F."/>
            <person name="Zhai J."/>
            <person name="Zhou L."/>
            <person name="Zuber A."/>
            <person name="Denarie J."/>
            <person name="Dixon R.A."/>
            <person name="May G.D."/>
            <person name="Schwartz D.C."/>
            <person name="Rogers J."/>
            <person name="Quetier F."/>
            <person name="Town C.D."/>
            <person name="Roe B.A."/>
        </authorList>
    </citation>
    <scope>NUCLEOTIDE SEQUENCE [LARGE SCALE GENOMIC DNA]</scope>
    <source>
        <strain evidence="3">A17</strain>
        <strain evidence="5 6">cv. Jemalong A17</strain>
    </source>
</reference>
<reference evidence="3 6" key="2">
    <citation type="journal article" date="2014" name="BMC Genomics">
        <title>An improved genome release (version Mt4.0) for the model legume Medicago truncatula.</title>
        <authorList>
            <person name="Tang H."/>
            <person name="Krishnakumar V."/>
            <person name="Bidwell S."/>
            <person name="Rosen B."/>
            <person name="Chan A."/>
            <person name="Zhou S."/>
            <person name="Gentzbittel L."/>
            <person name="Childs K.L."/>
            <person name="Yandell M."/>
            <person name="Gundlach H."/>
            <person name="Mayer K.F."/>
            <person name="Schwartz D.C."/>
            <person name="Town C.D."/>
        </authorList>
    </citation>
    <scope>GENOME REANNOTATION</scope>
    <source>
        <strain evidence="3">A17</strain>
        <strain evidence="5 6">cv. Jemalong A17</strain>
    </source>
</reference>
<feature type="transmembrane region" description="Helical" evidence="1">
    <location>
        <begin position="184"/>
        <end position="205"/>
    </location>
</feature>
<evidence type="ECO:0000313" key="4">
    <source>
        <dbReference type="EMBL" id="RHN66675.1"/>
    </source>
</evidence>
<dbReference type="Gramene" id="rna14717">
    <property type="protein sequence ID" value="RHN66675.1"/>
    <property type="gene ID" value="gene14717"/>
</dbReference>
<dbReference type="EnsemblPlants" id="KEH33542">
    <property type="protein sequence ID" value="KEH33542"/>
    <property type="gene ID" value="MTR_3g045700"/>
</dbReference>
<dbReference type="SUPFAM" id="SSF81383">
    <property type="entry name" value="F-box domain"/>
    <property type="match status" value="1"/>
</dbReference>
<name>A0A072UV92_MEDTR</name>
<feature type="transmembrane region" description="Helical" evidence="1">
    <location>
        <begin position="85"/>
        <end position="106"/>
    </location>
</feature>
<keyword evidence="1" id="KW-0472">Membrane</keyword>
<dbReference type="PANTHER" id="PTHR33800:SF13">
    <property type="entry name" value="OS06G0113600 PROTEIN"/>
    <property type="match status" value="1"/>
</dbReference>
<dbReference type="InterPro" id="IPR005174">
    <property type="entry name" value="KIB1-4_b-propeller"/>
</dbReference>
<dbReference type="HOGENOM" id="CLU_052098_0_0_1"/>
<dbReference type="AlphaFoldDB" id="A0A072UV92"/>
<protein>
    <submittedName>
        <fullName evidence="3">F-box protein</fullName>
    </submittedName>
    <submittedName>
        <fullName evidence="4">Putative F-box domain-containing protein</fullName>
    </submittedName>
</protein>
<dbReference type="PROSITE" id="PS50181">
    <property type="entry name" value="FBOX"/>
    <property type="match status" value="1"/>
</dbReference>
<organism evidence="3 6">
    <name type="scientific">Medicago truncatula</name>
    <name type="common">Barrel medic</name>
    <name type="synonym">Medicago tribuloides</name>
    <dbReference type="NCBI Taxonomy" id="3880"/>
    <lineage>
        <taxon>Eukaryota</taxon>
        <taxon>Viridiplantae</taxon>
        <taxon>Streptophyta</taxon>
        <taxon>Embryophyta</taxon>
        <taxon>Tracheophyta</taxon>
        <taxon>Spermatophyta</taxon>
        <taxon>Magnoliopsida</taxon>
        <taxon>eudicotyledons</taxon>
        <taxon>Gunneridae</taxon>
        <taxon>Pentapetalae</taxon>
        <taxon>rosids</taxon>
        <taxon>fabids</taxon>
        <taxon>Fabales</taxon>
        <taxon>Fabaceae</taxon>
        <taxon>Papilionoideae</taxon>
        <taxon>50 kb inversion clade</taxon>
        <taxon>NPAAA clade</taxon>
        <taxon>Hologalegina</taxon>
        <taxon>IRL clade</taxon>
        <taxon>Trifolieae</taxon>
        <taxon>Medicago</taxon>
    </lineage>
</organism>
<evidence type="ECO:0000313" key="6">
    <source>
        <dbReference type="Proteomes" id="UP000002051"/>
    </source>
</evidence>
<dbReference type="InterPro" id="IPR001810">
    <property type="entry name" value="F-box_dom"/>
</dbReference>
<keyword evidence="6" id="KW-1185">Reference proteome</keyword>
<accession>A0A072UV92</accession>
<dbReference type="Proteomes" id="UP000002051">
    <property type="component" value="Chromosome 3"/>
</dbReference>
<dbReference type="EMBL" id="CM001219">
    <property type="protein sequence ID" value="KEH33542.1"/>
    <property type="molecule type" value="Genomic_DNA"/>
</dbReference>
<keyword evidence="1" id="KW-1133">Transmembrane helix</keyword>
<dbReference type="SMART" id="SM00256">
    <property type="entry name" value="FBOX"/>
    <property type="match status" value="1"/>
</dbReference>
<sequence length="350" mass="40508">MKKVEENNELPSDVLDIIFKTLDFDDHFQFADVCKNWRTFHESCWRNFLASQEPLLLQISYHDWESYSFISVPDQKVHHLKMMKYFPPSTYVTFSSGYFIMVGYYVNSFMLINPFTRIKKVINGPTCENSLFLTTRALLAFGKCSEEFVLVVLCKRRLHVYQSQNCDWVTYSTMGNSGRVVDFVVLHNIIYVITNMAYIGVINLNSANVKFLKLKSTPNVNFSSCLKLVNCNEQLLVVDFMPKEIRNVYKIDFSTMNYVKLETLGDIALFCGSNGLKRNCYALSNPNKWGYESNSVYVISLLSTICSVYSGDDKQLQKCITLPAPDATRCLMVDWCFRHLQYEVDYSLVE</sequence>
<dbReference type="PANTHER" id="PTHR33800">
    <property type="entry name" value="OS06G0113600 PROTEIN"/>
    <property type="match status" value="1"/>
</dbReference>
<evidence type="ECO:0000256" key="1">
    <source>
        <dbReference type="SAM" id="Phobius"/>
    </source>
</evidence>
<dbReference type="OrthoDB" id="1419699at2759"/>
<evidence type="ECO:0000313" key="5">
    <source>
        <dbReference type="EnsemblPlants" id="KEH33542"/>
    </source>
</evidence>
<dbReference type="Pfam" id="PF00646">
    <property type="entry name" value="F-box"/>
    <property type="match status" value="1"/>
</dbReference>
<dbReference type="KEGG" id="mtr:25488899"/>
<reference evidence="5" key="3">
    <citation type="submission" date="2015-04" db="UniProtKB">
        <authorList>
            <consortium name="EnsemblPlants"/>
        </authorList>
    </citation>
    <scope>IDENTIFICATION</scope>
    <source>
        <strain evidence="5">cv. Jemalong A17</strain>
    </source>
</reference>
<dbReference type="Proteomes" id="UP000265566">
    <property type="component" value="Chromosome 3"/>
</dbReference>
<dbReference type="Pfam" id="PF03478">
    <property type="entry name" value="Beta-prop_KIB1-4"/>
    <property type="match status" value="1"/>
</dbReference>
<keyword evidence="1" id="KW-0812">Transmembrane</keyword>
<evidence type="ECO:0000259" key="2">
    <source>
        <dbReference type="PROSITE" id="PS50181"/>
    </source>
</evidence>
<gene>
    <name evidence="5" type="primary">25488899</name>
    <name evidence="3" type="ordered locus">MTR_3g045700</name>
    <name evidence="4" type="ORF">MtrunA17_Chr3g0093911</name>
</gene>
<feature type="domain" description="F-box" evidence="2">
    <location>
        <begin position="4"/>
        <end position="48"/>
    </location>
</feature>
<dbReference type="EMBL" id="PSQE01000003">
    <property type="protein sequence ID" value="RHN66675.1"/>
    <property type="molecule type" value="Genomic_DNA"/>
</dbReference>